<dbReference type="EMBL" id="VSRR010001391">
    <property type="protein sequence ID" value="MPC24927.1"/>
    <property type="molecule type" value="Genomic_DNA"/>
</dbReference>
<reference evidence="1 2" key="1">
    <citation type="submission" date="2019-05" db="EMBL/GenBank/DDBJ databases">
        <title>Another draft genome of Portunus trituberculatus and its Hox gene families provides insights of decapod evolution.</title>
        <authorList>
            <person name="Jeong J.-H."/>
            <person name="Song I."/>
            <person name="Kim S."/>
            <person name="Choi T."/>
            <person name="Kim D."/>
            <person name="Ryu S."/>
            <person name="Kim W."/>
        </authorList>
    </citation>
    <scope>NUCLEOTIDE SEQUENCE [LARGE SCALE GENOMIC DNA]</scope>
    <source>
        <tissue evidence="1">Muscle</tissue>
    </source>
</reference>
<keyword evidence="2" id="KW-1185">Reference proteome</keyword>
<gene>
    <name evidence="1" type="ORF">E2C01_018022</name>
</gene>
<dbReference type="Proteomes" id="UP000324222">
    <property type="component" value="Unassembled WGS sequence"/>
</dbReference>
<name>A0A5B7DV31_PORTR</name>
<protein>
    <submittedName>
        <fullName evidence="1">Uncharacterized protein</fullName>
    </submittedName>
</protein>
<evidence type="ECO:0000313" key="1">
    <source>
        <dbReference type="EMBL" id="MPC24927.1"/>
    </source>
</evidence>
<comment type="caution">
    <text evidence="1">The sequence shown here is derived from an EMBL/GenBank/DDBJ whole genome shotgun (WGS) entry which is preliminary data.</text>
</comment>
<accession>A0A5B7DV31</accession>
<organism evidence="1 2">
    <name type="scientific">Portunus trituberculatus</name>
    <name type="common">Swimming crab</name>
    <name type="synonym">Neptunus trituberculatus</name>
    <dbReference type="NCBI Taxonomy" id="210409"/>
    <lineage>
        <taxon>Eukaryota</taxon>
        <taxon>Metazoa</taxon>
        <taxon>Ecdysozoa</taxon>
        <taxon>Arthropoda</taxon>
        <taxon>Crustacea</taxon>
        <taxon>Multicrustacea</taxon>
        <taxon>Malacostraca</taxon>
        <taxon>Eumalacostraca</taxon>
        <taxon>Eucarida</taxon>
        <taxon>Decapoda</taxon>
        <taxon>Pleocyemata</taxon>
        <taxon>Brachyura</taxon>
        <taxon>Eubrachyura</taxon>
        <taxon>Portunoidea</taxon>
        <taxon>Portunidae</taxon>
        <taxon>Portuninae</taxon>
        <taxon>Portunus</taxon>
    </lineage>
</organism>
<proteinExistence type="predicted"/>
<dbReference type="AlphaFoldDB" id="A0A5B7DV31"/>
<sequence length="40" mass="4881">MNMKTRPGTKGIKRKYKTVLAARNTILFTQMRRRRRMKIE</sequence>
<evidence type="ECO:0000313" key="2">
    <source>
        <dbReference type="Proteomes" id="UP000324222"/>
    </source>
</evidence>